<sequence length="79" mass="8955">NGIENHKYLENSNDTSEVLDFTIAGGKTGMFEAQRGEAYKNESPDPCRKHSWQSETDDEFSSSDNLSTDDEEMAEWFGK</sequence>
<evidence type="ECO:0000313" key="3">
    <source>
        <dbReference type="Proteomes" id="UP000265520"/>
    </source>
</evidence>
<reference evidence="2 3" key="1">
    <citation type="journal article" date="2018" name="Front. Plant Sci.">
        <title>Red Clover (Trifolium pratense) and Zigzag Clover (T. medium) - A Picture of Genomic Similarities and Differences.</title>
        <authorList>
            <person name="Dluhosova J."/>
            <person name="Istvanek J."/>
            <person name="Nedelnik J."/>
            <person name="Repkova J."/>
        </authorList>
    </citation>
    <scope>NUCLEOTIDE SEQUENCE [LARGE SCALE GENOMIC DNA]</scope>
    <source>
        <strain evidence="3">cv. 10/8</strain>
        <tissue evidence="2">Leaf</tissue>
    </source>
</reference>
<feature type="compositionally biased region" description="Basic and acidic residues" evidence="1">
    <location>
        <begin position="36"/>
        <end position="48"/>
    </location>
</feature>
<evidence type="ECO:0000313" key="2">
    <source>
        <dbReference type="EMBL" id="MCI70005.1"/>
    </source>
</evidence>
<feature type="non-terminal residue" evidence="2">
    <location>
        <position position="1"/>
    </location>
</feature>
<evidence type="ECO:0000256" key="1">
    <source>
        <dbReference type="SAM" id="MobiDB-lite"/>
    </source>
</evidence>
<accession>A0A392UE48</accession>
<name>A0A392UE48_9FABA</name>
<comment type="caution">
    <text evidence="2">The sequence shown here is derived from an EMBL/GenBank/DDBJ whole genome shotgun (WGS) entry which is preliminary data.</text>
</comment>
<feature type="compositionally biased region" description="Acidic residues" evidence="1">
    <location>
        <begin position="55"/>
        <end position="79"/>
    </location>
</feature>
<dbReference type="EMBL" id="LXQA010766899">
    <property type="protein sequence ID" value="MCI70005.1"/>
    <property type="molecule type" value="Genomic_DNA"/>
</dbReference>
<protein>
    <submittedName>
        <fullName evidence="2">Zinc finger protein VAR3 chloroplastic-like</fullName>
    </submittedName>
</protein>
<proteinExistence type="predicted"/>
<organism evidence="2 3">
    <name type="scientific">Trifolium medium</name>
    <dbReference type="NCBI Taxonomy" id="97028"/>
    <lineage>
        <taxon>Eukaryota</taxon>
        <taxon>Viridiplantae</taxon>
        <taxon>Streptophyta</taxon>
        <taxon>Embryophyta</taxon>
        <taxon>Tracheophyta</taxon>
        <taxon>Spermatophyta</taxon>
        <taxon>Magnoliopsida</taxon>
        <taxon>eudicotyledons</taxon>
        <taxon>Gunneridae</taxon>
        <taxon>Pentapetalae</taxon>
        <taxon>rosids</taxon>
        <taxon>fabids</taxon>
        <taxon>Fabales</taxon>
        <taxon>Fabaceae</taxon>
        <taxon>Papilionoideae</taxon>
        <taxon>50 kb inversion clade</taxon>
        <taxon>NPAAA clade</taxon>
        <taxon>Hologalegina</taxon>
        <taxon>IRL clade</taxon>
        <taxon>Trifolieae</taxon>
        <taxon>Trifolium</taxon>
    </lineage>
</organism>
<keyword evidence="3" id="KW-1185">Reference proteome</keyword>
<feature type="region of interest" description="Disordered" evidence="1">
    <location>
        <begin position="36"/>
        <end position="79"/>
    </location>
</feature>
<dbReference type="Proteomes" id="UP000265520">
    <property type="component" value="Unassembled WGS sequence"/>
</dbReference>
<dbReference type="AlphaFoldDB" id="A0A392UE48"/>
<feature type="non-terminal residue" evidence="2">
    <location>
        <position position="79"/>
    </location>
</feature>